<dbReference type="Proteomes" id="UP000041254">
    <property type="component" value="Unassembled WGS sequence"/>
</dbReference>
<feature type="coiled-coil region" evidence="4">
    <location>
        <begin position="626"/>
        <end position="705"/>
    </location>
</feature>
<organism evidence="7 8">
    <name type="scientific">Vitrella brassicaformis (strain CCMP3155)</name>
    <dbReference type="NCBI Taxonomy" id="1169540"/>
    <lineage>
        <taxon>Eukaryota</taxon>
        <taxon>Sar</taxon>
        <taxon>Alveolata</taxon>
        <taxon>Colpodellida</taxon>
        <taxon>Vitrellaceae</taxon>
        <taxon>Vitrella</taxon>
    </lineage>
</organism>
<accession>A0A0G4ETI5</accession>
<feature type="compositionally biased region" description="Polar residues" evidence="5">
    <location>
        <begin position="598"/>
        <end position="608"/>
    </location>
</feature>
<feature type="region of interest" description="Disordered" evidence="5">
    <location>
        <begin position="1015"/>
        <end position="1040"/>
    </location>
</feature>
<evidence type="ECO:0000256" key="2">
    <source>
        <dbReference type="ARBA" id="ARBA00018687"/>
    </source>
</evidence>
<feature type="region of interest" description="Disordered" evidence="5">
    <location>
        <begin position="598"/>
        <end position="618"/>
    </location>
</feature>
<dbReference type="EMBL" id="CDMY01000313">
    <property type="protein sequence ID" value="CEM01919.1"/>
    <property type="molecule type" value="Genomic_DNA"/>
</dbReference>
<feature type="coiled-coil region" evidence="4">
    <location>
        <begin position="183"/>
        <end position="291"/>
    </location>
</feature>
<evidence type="ECO:0000256" key="4">
    <source>
        <dbReference type="SAM" id="Coils"/>
    </source>
</evidence>
<evidence type="ECO:0000256" key="3">
    <source>
        <dbReference type="ARBA" id="ARBA00023054"/>
    </source>
</evidence>
<dbReference type="OrthoDB" id="10254973at2759"/>
<keyword evidence="3 4" id="KW-0175">Coiled coil</keyword>
<dbReference type="InterPro" id="IPR027417">
    <property type="entry name" value="P-loop_NTPase"/>
</dbReference>
<dbReference type="PhylomeDB" id="A0A0G4ETI5"/>
<keyword evidence="8" id="KW-1185">Reference proteome</keyword>
<evidence type="ECO:0000313" key="8">
    <source>
        <dbReference type="Proteomes" id="UP000041254"/>
    </source>
</evidence>
<dbReference type="FunCoup" id="A0A0G4ETI5">
    <property type="interactions" value="605"/>
</dbReference>
<proteinExistence type="inferred from homology"/>
<dbReference type="VEuPathDB" id="CryptoDB:Vbra_13345"/>
<feature type="compositionally biased region" description="Gly residues" evidence="5">
    <location>
        <begin position="1028"/>
        <end position="1038"/>
    </location>
</feature>
<comment type="similarity">
    <text evidence="1">Belongs to the SMC family. SMC5 subfamily.</text>
</comment>
<name>A0A0G4ETI5_VITBC</name>
<dbReference type="GO" id="GO:0003697">
    <property type="term" value="F:single-stranded DNA binding"/>
    <property type="evidence" value="ECO:0007669"/>
    <property type="project" value="TreeGrafter"/>
</dbReference>
<evidence type="ECO:0000313" key="7">
    <source>
        <dbReference type="EMBL" id="CEM01919.1"/>
    </source>
</evidence>
<dbReference type="PANTHER" id="PTHR45916:SF1">
    <property type="entry name" value="STRUCTURAL MAINTENANCE OF CHROMOSOMES PROTEIN 5"/>
    <property type="match status" value="1"/>
</dbReference>
<dbReference type="GO" id="GO:0030915">
    <property type="term" value="C:Smc5-Smc6 complex"/>
    <property type="evidence" value="ECO:0007669"/>
    <property type="project" value="TreeGrafter"/>
</dbReference>
<gene>
    <name evidence="7" type="ORF">Vbra_13345</name>
</gene>
<dbReference type="STRING" id="1169540.A0A0G4ETI5"/>
<protein>
    <recommendedName>
        <fullName evidence="2">Structural maintenance of chromosomes protein 5</fullName>
    </recommendedName>
</protein>
<reference evidence="7 8" key="1">
    <citation type="submission" date="2014-11" db="EMBL/GenBank/DDBJ databases">
        <authorList>
            <person name="Zhu J."/>
            <person name="Qi W."/>
            <person name="Song R."/>
        </authorList>
    </citation>
    <scope>NUCLEOTIDE SEQUENCE [LARGE SCALE GENOMIC DNA]</scope>
</reference>
<feature type="region of interest" description="Disordered" evidence="5">
    <location>
        <begin position="765"/>
        <end position="815"/>
    </location>
</feature>
<evidence type="ECO:0000259" key="6">
    <source>
        <dbReference type="Pfam" id="PF02463"/>
    </source>
</evidence>
<evidence type="ECO:0000256" key="1">
    <source>
        <dbReference type="ARBA" id="ARBA00010171"/>
    </source>
</evidence>
<sequence length="1087" mass="123834">MEEEGSKFLPGCVVAVRLKDFQHYRQCEFIGLRSGVNLIAGVNGSGKSSLANAICIGLGFNHKLLRRSDDLTGYIRRGANCCVIEIDIANPTDDDEHGSIKVKRIIKKDQHNRPRSDWWIDGHRSTLEDVKELQTRFDLQVDNAVTFLAQENVHALSEMGPEQLFCETLRAIDPNQNKVFESLKQKEKDLEKHKRSRASCLEKLANLEAQLKKLDEKRQQFLRQRQAYDEADLAEAKIVKLSAVTAANDRERLHQRVQELTEAQEKMKDEIKPLKEEHEALRKHKTDLENRFRAKKPQTERLDELWGEYADRQLPKRQEIRALVSSLAKVDETAQKRRENIDKSEKSVAEKRKLYQDAQAKYQEAVQGTSPEQMNQNWKAISQKKSSLQRDAGMKNITKSDKERQLNQMQKRIRDQSTVEQKRERRALEGIYSHAIRNDVQGVLQDLPQLRPSQPVLFIPAHMECEPSKGSIVEALLAGQLFAFLAAPQDARDFRNRFKSRVTLLTDSTDNVLLPEVRNSQPLVNAGVQGFLTEYITAPERIKKALASHYALHLVAVVDQRADPERVQEALRQHLPALIGRAVGGFRFVIGSTIFSSTQSKYDPSNISTDKRDNAVKPPSVFKSIEEDNRRQQEVLQKQCEQLQQEINALKQQHEQISQQLADVAQEEVAQRASVKKEQDARSAMNQAKQRLALAQENLTKLKQQPVNVDAQKRAITEKLQKAFHDQIRNVELCVKEAEDRQKVVLELEKLQADWQVKQQEVQAKADQLSEPLRNLSDSEKALESGRRQLKTATDKHRSLNARWNDKRKDITDEQMDKMEDLPDDEEELEAHASAKRAEGDRLLANPRAGEEYEQAKKEREEVQDTIQECEEAIATTDASLKEESQAFKEKVQYTMKLLHRRFSCFMRQAGFDGSVVMKEGGEESFEKMGIVISVRYKANAPLLPLSPNQQSGGEKMIATMLFIIALQEEGKSPLRVVDEINQGLDANNERKLMDLLRVIVNPQKERELMQQYDEENDEMDEQQPAGDGNGDGNGGDGRQSQFIIITPQIPHTVSMRGFATHFPYDGSGVATGETLAIESQLPDDAR</sequence>
<dbReference type="OMA" id="RFWTSQP"/>
<dbReference type="GO" id="GO:0000724">
    <property type="term" value="P:double-strand break repair via homologous recombination"/>
    <property type="evidence" value="ECO:0007669"/>
    <property type="project" value="TreeGrafter"/>
</dbReference>
<dbReference type="GO" id="GO:0005634">
    <property type="term" value="C:nucleus"/>
    <property type="evidence" value="ECO:0007669"/>
    <property type="project" value="TreeGrafter"/>
</dbReference>
<dbReference type="SUPFAM" id="SSF52540">
    <property type="entry name" value="P-loop containing nucleoside triphosphate hydrolases"/>
    <property type="match status" value="2"/>
</dbReference>
<dbReference type="InParanoid" id="A0A0G4ETI5"/>
<feature type="coiled-coil region" evidence="4">
    <location>
        <begin position="846"/>
        <end position="876"/>
    </location>
</feature>
<dbReference type="Pfam" id="PF02463">
    <property type="entry name" value="SMC_N"/>
    <property type="match status" value="1"/>
</dbReference>
<feature type="region of interest" description="Disordered" evidence="5">
    <location>
        <begin position="402"/>
        <end position="421"/>
    </location>
</feature>
<feature type="compositionally biased region" description="Basic and acidic residues" evidence="5">
    <location>
        <begin position="777"/>
        <end position="815"/>
    </location>
</feature>
<evidence type="ECO:0000256" key="5">
    <source>
        <dbReference type="SAM" id="MobiDB-lite"/>
    </source>
</evidence>
<feature type="compositionally biased region" description="Basic and acidic residues" evidence="5">
    <location>
        <begin position="412"/>
        <end position="421"/>
    </location>
</feature>
<dbReference type="Gene3D" id="3.40.50.300">
    <property type="entry name" value="P-loop containing nucleotide triphosphate hydrolases"/>
    <property type="match status" value="2"/>
</dbReference>
<dbReference type="PANTHER" id="PTHR45916">
    <property type="entry name" value="STRUCTURAL MAINTENANCE OF CHROMOSOMES PROTEIN 5"/>
    <property type="match status" value="1"/>
</dbReference>
<dbReference type="AlphaFoldDB" id="A0A0G4ETI5"/>
<dbReference type="InterPro" id="IPR003395">
    <property type="entry name" value="RecF/RecN/SMC_N"/>
</dbReference>
<feature type="domain" description="RecF/RecN/SMC N-terminal" evidence="6">
    <location>
        <begin position="15"/>
        <end position="998"/>
    </location>
</feature>